<name>A0ABX9CB44_9ACTN</name>
<dbReference type="Proteomes" id="UP000249334">
    <property type="component" value="Unassembled WGS sequence"/>
</dbReference>
<dbReference type="EMBL" id="PXXW01000055">
    <property type="protein sequence ID" value="RAN92700.1"/>
    <property type="molecule type" value="Genomic_DNA"/>
</dbReference>
<evidence type="ECO:0000256" key="1">
    <source>
        <dbReference type="SAM" id="MobiDB-lite"/>
    </source>
</evidence>
<feature type="region of interest" description="Disordered" evidence="1">
    <location>
        <begin position="254"/>
        <end position="278"/>
    </location>
</feature>
<proteinExistence type="predicted"/>
<evidence type="ECO:0000313" key="3">
    <source>
        <dbReference type="Proteomes" id="UP000249334"/>
    </source>
</evidence>
<gene>
    <name evidence="2" type="ORF">GAR05_06193</name>
</gene>
<reference evidence="2 3" key="1">
    <citation type="submission" date="2018-03" db="EMBL/GenBank/DDBJ databases">
        <title>Genomic framework for the identification of Micromonospora saelicesensis and Micromonospora noduli.</title>
        <authorList>
            <person name="Riesco R."/>
            <person name="Trujillo M.E."/>
        </authorList>
    </citation>
    <scope>NUCLEOTIDE SEQUENCE [LARGE SCALE GENOMIC DNA]</scope>
    <source>
        <strain evidence="2 3">GAR05</strain>
    </source>
</reference>
<evidence type="ECO:0000313" key="2">
    <source>
        <dbReference type="EMBL" id="RAN92700.1"/>
    </source>
</evidence>
<feature type="compositionally biased region" description="Gly residues" evidence="1">
    <location>
        <begin position="260"/>
        <end position="269"/>
    </location>
</feature>
<keyword evidence="3" id="KW-1185">Reference proteome</keyword>
<sequence>MTNSASPTREIAQNGGQPLRSDIRVRQCLFYHRVAMSHRTPTAARTRLQQAVLLEPSPNLVQTRRSPAQLPCRLQGRHLLCVDPTEQVDEFPPGGRSAIGAGRPAVAFLPIGWRREDGEVGRPFSSPGVSRGLAVAVRAEEPQVRWPVVEEVPVDVVDVQDERRALPDRPYPTALALLRHAECAQRPLQPHAGRPAGPVGQHNQELRGCGAPFATPPLVVGLPREVRRVDAEPLELPADVRVRATADAYAEQPHHLGDVAGDGGSGGQRFGRVLVSNH</sequence>
<comment type="caution">
    <text evidence="2">The sequence shown here is derived from an EMBL/GenBank/DDBJ whole genome shotgun (WGS) entry which is preliminary data.</text>
</comment>
<organism evidence="2 3">
    <name type="scientific">Micromonospora saelicesensis</name>
    <dbReference type="NCBI Taxonomy" id="285676"/>
    <lineage>
        <taxon>Bacteria</taxon>
        <taxon>Bacillati</taxon>
        <taxon>Actinomycetota</taxon>
        <taxon>Actinomycetes</taxon>
        <taxon>Micromonosporales</taxon>
        <taxon>Micromonosporaceae</taxon>
        <taxon>Micromonospora</taxon>
    </lineage>
</organism>
<accession>A0ABX9CB44</accession>
<protein>
    <submittedName>
        <fullName evidence="2">Uncharacterized protein</fullName>
    </submittedName>
</protein>